<accession>A0A923E106</accession>
<sequence>MKQRQYSRLLVLAAAIVAVLGLCAAPPVRAEDTITTQPYVDFLNLRALDDLGLSGEGVTIALIDAAVDLSAPELQGADITSVSPCTFTPAPKSITHGTAVASILVSPDYGIAPGAKVIHYAIPMWLSDTQAEKDIVDDPSCTFSVGHALQRALDDGADIISYSVAEGSRVNSGAELARADVAGAIVVAAVGNDNQETDPTSFAATNLTIGVAATDAKGVRSEYSNYGKGTTIAAYGGPVSIRRYETGTISDDAKGTSFAAPMVSGMLALAKEKWPEATNRQLIQSLVRTASRDDGVEWDPWYGYGLVNINGLLNEDPTALPNVNPLVNKSEDWVPSEEFYHEYLDGLVDPGDYIINDPQYVYRGTSSAYVAANPDKKTAYGTSPRYHRDEK</sequence>
<keyword evidence="2 4" id="KW-0378">Hydrolase</keyword>
<dbReference type="RefSeq" id="WP_184451662.1">
    <property type="nucleotide sequence ID" value="NZ_JACHMK010000001.1"/>
</dbReference>
<dbReference type="Gene3D" id="3.40.50.200">
    <property type="entry name" value="Peptidase S8/S53 domain"/>
    <property type="match status" value="1"/>
</dbReference>
<name>A0A923E106_9ACTO</name>
<keyword evidence="5" id="KW-0732">Signal</keyword>
<dbReference type="PROSITE" id="PS00138">
    <property type="entry name" value="SUBTILASE_SER"/>
    <property type="match status" value="1"/>
</dbReference>
<evidence type="ECO:0000256" key="1">
    <source>
        <dbReference type="ARBA" id="ARBA00022670"/>
    </source>
</evidence>
<keyword evidence="1 4" id="KW-0645">Protease</keyword>
<dbReference type="SUPFAM" id="SSF52743">
    <property type="entry name" value="Subtilisin-like"/>
    <property type="match status" value="1"/>
</dbReference>
<reference evidence="7" key="1">
    <citation type="submission" date="2020-08" db="EMBL/GenBank/DDBJ databases">
        <title>Sequencing the genomes of 1000 actinobacteria strains.</title>
        <authorList>
            <person name="Klenk H.-P."/>
        </authorList>
    </citation>
    <scope>NUCLEOTIDE SEQUENCE</scope>
    <source>
        <strain evidence="7">DSM 10695</strain>
    </source>
</reference>
<dbReference type="InterPro" id="IPR023828">
    <property type="entry name" value="Peptidase_S8_Ser-AS"/>
</dbReference>
<comment type="caution">
    <text evidence="7">The sequence shown here is derived from an EMBL/GenBank/DDBJ whole genome shotgun (WGS) entry which is preliminary data.</text>
</comment>
<comment type="similarity">
    <text evidence="4">Belongs to the peptidase S8 family.</text>
</comment>
<keyword evidence="8" id="KW-1185">Reference proteome</keyword>
<evidence type="ECO:0000256" key="4">
    <source>
        <dbReference type="PROSITE-ProRule" id="PRU01240"/>
    </source>
</evidence>
<organism evidence="7 8">
    <name type="scientific">Schaalia hyovaginalis</name>
    <dbReference type="NCBI Taxonomy" id="29316"/>
    <lineage>
        <taxon>Bacteria</taxon>
        <taxon>Bacillati</taxon>
        <taxon>Actinomycetota</taxon>
        <taxon>Actinomycetes</taxon>
        <taxon>Actinomycetales</taxon>
        <taxon>Actinomycetaceae</taxon>
        <taxon>Schaalia</taxon>
    </lineage>
</organism>
<dbReference type="InterPro" id="IPR022398">
    <property type="entry name" value="Peptidase_S8_His-AS"/>
</dbReference>
<proteinExistence type="inferred from homology"/>
<feature type="chain" id="PRO_5038056136" evidence="5">
    <location>
        <begin position="31"/>
        <end position="391"/>
    </location>
</feature>
<feature type="active site" description="Charge relay system" evidence="4">
    <location>
        <position position="96"/>
    </location>
</feature>
<dbReference type="AlphaFoldDB" id="A0A923E106"/>
<evidence type="ECO:0000313" key="7">
    <source>
        <dbReference type="EMBL" id="MBB6333956.1"/>
    </source>
</evidence>
<dbReference type="PANTHER" id="PTHR42884">
    <property type="entry name" value="PROPROTEIN CONVERTASE SUBTILISIN/KEXIN-RELATED"/>
    <property type="match status" value="1"/>
</dbReference>
<evidence type="ECO:0000256" key="2">
    <source>
        <dbReference type="ARBA" id="ARBA00022801"/>
    </source>
</evidence>
<evidence type="ECO:0000259" key="6">
    <source>
        <dbReference type="Pfam" id="PF00082"/>
    </source>
</evidence>
<feature type="active site" description="Charge relay system" evidence="4">
    <location>
        <position position="64"/>
    </location>
</feature>
<dbReference type="Proteomes" id="UP000617426">
    <property type="component" value="Unassembled WGS sequence"/>
</dbReference>
<dbReference type="PRINTS" id="PR00723">
    <property type="entry name" value="SUBTILISIN"/>
</dbReference>
<evidence type="ECO:0000313" key="8">
    <source>
        <dbReference type="Proteomes" id="UP000617426"/>
    </source>
</evidence>
<evidence type="ECO:0000256" key="5">
    <source>
        <dbReference type="SAM" id="SignalP"/>
    </source>
</evidence>
<protein>
    <submittedName>
        <fullName evidence="7">Subtilisin family serine protease</fullName>
    </submittedName>
</protein>
<dbReference type="Pfam" id="PF00082">
    <property type="entry name" value="Peptidase_S8"/>
    <property type="match status" value="1"/>
</dbReference>
<evidence type="ECO:0000256" key="3">
    <source>
        <dbReference type="ARBA" id="ARBA00022825"/>
    </source>
</evidence>
<dbReference type="PANTHER" id="PTHR42884:SF14">
    <property type="entry name" value="NEUROENDOCRINE CONVERTASE 1"/>
    <property type="match status" value="1"/>
</dbReference>
<dbReference type="GO" id="GO:0004252">
    <property type="term" value="F:serine-type endopeptidase activity"/>
    <property type="evidence" value="ECO:0007669"/>
    <property type="project" value="UniProtKB-UniRule"/>
</dbReference>
<dbReference type="PROSITE" id="PS00137">
    <property type="entry name" value="SUBTILASE_HIS"/>
    <property type="match status" value="1"/>
</dbReference>
<dbReference type="GO" id="GO:0016020">
    <property type="term" value="C:membrane"/>
    <property type="evidence" value="ECO:0007669"/>
    <property type="project" value="TreeGrafter"/>
</dbReference>
<dbReference type="EMBL" id="JACHMK010000001">
    <property type="protein sequence ID" value="MBB6333956.1"/>
    <property type="molecule type" value="Genomic_DNA"/>
</dbReference>
<feature type="signal peptide" evidence="5">
    <location>
        <begin position="1"/>
        <end position="30"/>
    </location>
</feature>
<feature type="domain" description="Peptidase S8/S53" evidence="6">
    <location>
        <begin position="55"/>
        <end position="305"/>
    </location>
</feature>
<keyword evidence="3 4" id="KW-0720">Serine protease</keyword>
<dbReference type="InterPro" id="IPR036852">
    <property type="entry name" value="Peptidase_S8/S53_dom_sf"/>
</dbReference>
<feature type="active site" description="Charge relay system" evidence="4">
    <location>
        <position position="257"/>
    </location>
</feature>
<gene>
    <name evidence="7" type="ORF">HD592_000521</name>
</gene>
<dbReference type="GO" id="GO:0016485">
    <property type="term" value="P:protein processing"/>
    <property type="evidence" value="ECO:0007669"/>
    <property type="project" value="TreeGrafter"/>
</dbReference>
<dbReference type="InterPro" id="IPR000209">
    <property type="entry name" value="Peptidase_S8/S53_dom"/>
</dbReference>
<dbReference type="PROSITE" id="PS51892">
    <property type="entry name" value="SUBTILASE"/>
    <property type="match status" value="1"/>
</dbReference>
<dbReference type="InterPro" id="IPR015500">
    <property type="entry name" value="Peptidase_S8_subtilisin-rel"/>
</dbReference>